<evidence type="ECO:0000313" key="1">
    <source>
        <dbReference type="EMBL" id="PKD43719.1"/>
    </source>
</evidence>
<reference evidence="1 2" key="1">
    <citation type="submission" date="2017-11" db="EMBL/GenBank/DDBJ databases">
        <title>Rhodohalobacter 15182 sp. nov., isolated from a salt lake.</title>
        <authorList>
            <person name="Han S."/>
        </authorList>
    </citation>
    <scope>NUCLEOTIDE SEQUENCE [LARGE SCALE GENOMIC DNA]</scope>
    <source>
        <strain evidence="1 2">15182</strain>
    </source>
</reference>
<keyword evidence="2" id="KW-1185">Reference proteome</keyword>
<dbReference type="SUPFAM" id="SSF55961">
    <property type="entry name" value="Bet v1-like"/>
    <property type="match status" value="1"/>
</dbReference>
<dbReference type="RefSeq" id="WP_101073259.1">
    <property type="nucleotide sequence ID" value="NZ_PISP01000002.1"/>
</dbReference>
<dbReference type="OrthoDB" id="9810827at2"/>
<dbReference type="EMBL" id="PISP01000002">
    <property type="protein sequence ID" value="PKD43719.1"/>
    <property type="molecule type" value="Genomic_DNA"/>
</dbReference>
<dbReference type="Proteomes" id="UP000233398">
    <property type="component" value="Unassembled WGS sequence"/>
</dbReference>
<comment type="caution">
    <text evidence="1">The sequence shown here is derived from an EMBL/GenBank/DDBJ whole genome shotgun (WGS) entry which is preliminary data.</text>
</comment>
<dbReference type="InterPro" id="IPR023393">
    <property type="entry name" value="START-like_dom_sf"/>
</dbReference>
<organism evidence="1 2">
    <name type="scientific">Rhodohalobacter barkolensis</name>
    <dbReference type="NCBI Taxonomy" id="2053187"/>
    <lineage>
        <taxon>Bacteria</taxon>
        <taxon>Pseudomonadati</taxon>
        <taxon>Balneolota</taxon>
        <taxon>Balneolia</taxon>
        <taxon>Balneolales</taxon>
        <taxon>Balneolaceae</taxon>
        <taxon>Rhodohalobacter</taxon>
    </lineage>
</organism>
<gene>
    <name evidence="1" type="ORF">CWD77_09170</name>
</gene>
<sequence>MEINYNAPVTYSAEKWIPVPLDIAWDVQTNIAEWSKWNTEISRVQLNGPVAPGTSFRWIAGGAPIISEIQEVIPKQRITWTGRMLGIRAIHSWTFEKKDDGVLVKTEESFEGFMVKMMPYLFRKMLRKSLQRSLDALYNECIRVNILRISLLF</sequence>
<evidence type="ECO:0000313" key="2">
    <source>
        <dbReference type="Proteomes" id="UP000233398"/>
    </source>
</evidence>
<dbReference type="InterPro" id="IPR019587">
    <property type="entry name" value="Polyketide_cyclase/dehydratase"/>
</dbReference>
<proteinExistence type="predicted"/>
<protein>
    <recommendedName>
        <fullName evidence="3">Polyketide cyclase</fullName>
    </recommendedName>
</protein>
<accession>A0A2N0VHR5</accession>
<dbReference type="Gene3D" id="3.30.530.20">
    <property type="match status" value="1"/>
</dbReference>
<dbReference type="Pfam" id="PF10604">
    <property type="entry name" value="Polyketide_cyc2"/>
    <property type="match status" value="1"/>
</dbReference>
<dbReference type="AlphaFoldDB" id="A0A2N0VHR5"/>
<name>A0A2N0VHR5_9BACT</name>
<evidence type="ECO:0008006" key="3">
    <source>
        <dbReference type="Google" id="ProtNLM"/>
    </source>
</evidence>